<dbReference type="Pfam" id="PF00528">
    <property type="entry name" value="BPD_transp_1"/>
    <property type="match status" value="1"/>
</dbReference>
<keyword evidence="2 7" id="KW-0813">Transport</keyword>
<dbReference type="Gene3D" id="1.10.3720.10">
    <property type="entry name" value="MetI-like"/>
    <property type="match status" value="1"/>
</dbReference>
<dbReference type="InterPro" id="IPR035906">
    <property type="entry name" value="MetI-like_sf"/>
</dbReference>
<name>A0A090ZDM1_PAEMA</name>
<evidence type="ECO:0000256" key="6">
    <source>
        <dbReference type="ARBA" id="ARBA00023136"/>
    </source>
</evidence>
<gene>
    <name evidence="9" type="ORF">DJ90_1744</name>
</gene>
<feature type="transmembrane region" description="Helical" evidence="7">
    <location>
        <begin position="71"/>
        <end position="92"/>
    </location>
</feature>
<dbReference type="Proteomes" id="UP000029278">
    <property type="component" value="Unassembled WGS sequence"/>
</dbReference>
<keyword evidence="4 7" id="KW-0812">Transmembrane</keyword>
<dbReference type="EMBL" id="JMQA01000029">
    <property type="protein sequence ID" value="KFN08320.1"/>
    <property type="molecule type" value="Genomic_DNA"/>
</dbReference>
<dbReference type="OrthoDB" id="152280at2"/>
<dbReference type="STRING" id="44252.DJ90_1744"/>
<sequence>MNVLKDKKAWLIFITPALLFYLGTVFVPIIQSLNYGFQDWNGIKDAKYIGLGNYIKMFHDPYFWNSVQNNLVYVVIVVLMQVFIGLFFALLLSYVKKGAGIFRTLYYLPAVVVTVAIAQMFRNFYSLQPLGLLNMFLGWIGLGHLQNAWLSDPHTALIAVSIPEGWRFTGMYMVIFYAALIAIPKEVEEAATIDGVNGWQLIRYIKLPSIKHVLSLALIMCTTGALRGFDIPYIIGVPGSTTELVTTYMYKKAFSTIQYGYGSAIAVFIVIESLLAVLIIRAIFNSRKGEA</sequence>
<dbReference type="PANTHER" id="PTHR30193:SF37">
    <property type="entry name" value="INNER MEMBRANE ABC TRANSPORTER PERMEASE PROTEIN YCJO"/>
    <property type="match status" value="1"/>
</dbReference>
<dbReference type="InterPro" id="IPR051393">
    <property type="entry name" value="ABC_transporter_permease"/>
</dbReference>
<accession>A0A090ZDM1</accession>
<proteinExistence type="inferred from homology"/>
<comment type="similarity">
    <text evidence="7">Belongs to the binding-protein-dependent transport system permease family.</text>
</comment>
<feature type="transmembrane region" description="Helical" evidence="7">
    <location>
        <begin position="213"/>
        <end position="235"/>
    </location>
</feature>
<feature type="domain" description="ABC transmembrane type-1" evidence="8">
    <location>
        <begin position="67"/>
        <end position="280"/>
    </location>
</feature>
<dbReference type="PATRIC" id="fig|44252.3.peg.3347"/>
<evidence type="ECO:0000313" key="9">
    <source>
        <dbReference type="EMBL" id="KFN08320.1"/>
    </source>
</evidence>
<protein>
    <submittedName>
        <fullName evidence="9">Binding--dependent transport system inner membrane component family protein</fullName>
    </submittedName>
</protein>
<dbReference type="SUPFAM" id="SSF161098">
    <property type="entry name" value="MetI-like"/>
    <property type="match status" value="1"/>
</dbReference>
<reference evidence="9 10" key="1">
    <citation type="submission" date="2014-04" db="EMBL/GenBank/DDBJ databases">
        <authorList>
            <person name="Bishop-Lilly K.A."/>
            <person name="Broomall S.M."/>
            <person name="Chain P.S."/>
            <person name="Chertkov O."/>
            <person name="Coyne S.R."/>
            <person name="Daligault H.E."/>
            <person name="Davenport K.W."/>
            <person name="Erkkila T."/>
            <person name="Frey K.G."/>
            <person name="Gibbons H.S."/>
            <person name="Gu W."/>
            <person name="Jaissle J."/>
            <person name="Johnson S.L."/>
            <person name="Koroleva G.I."/>
            <person name="Ladner J.T."/>
            <person name="Lo C.-C."/>
            <person name="Minogue T.D."/>
            <person name="Munk C."/>
            <person name="Palacios G.F."/>
            <person name="Redden C.L."/>
            <person name="Rosenzweig C.N."/>
            <person name="Scholz M.B."/>
            <person name="Teshima H."/>
            <person name="Xu Y."/>
        </authorList>
    </citation>
    <scope>NUCLEOTIDE SEQUENCE [LARGE SCALE GENOMIC DNA]</scope>
    <source>
        <strain evidence="9 10">8244</strain>
    </source>
</reference>
<evidence type="ECO:0000256" key="5">
    <source>
        <dbReference type="ARBA" id="ARBA00022989"/>
    </source>
</evidence>
<feature type="transmembrane region" description="Helical" evidence="7">
    <location>
        <begin position="9"/>
        <end position="30"/>
    </location>
</feature>
<dbReference type="PANTHER" id="PTHR30193">
    <property type="entry name" value="ABC TRANSPORTER PERMEASE PROTEIN"/>
    <property type="match status" value="1"/>
</dbReference>
<dbReference type="AlphaFoldDB" id="A0A090ZDM1"/>
<evidence type="ECO:0000256" key="1">
    <source>
        <dbReference type="ARBA" id="ARBA00004651"/>
    </source>
</evidence>
<dbReference type="GeneID" id="77007636"/>
<dbReference type="InterPro" id="IPR000515">
    <property type="entry name" value="MetI-like"/>
</dbReference>
<dbReference type="RefSeq" id="WP_036623571.1">
    <property type="nucleotide sequence ID" value="NZ_BGML01000017.1"/>
</dbReference>
<comment type="subcellular location">
    <subcellularLocation>
        <location evidence="1 7">Cell membrane</location>
        <topology evidence="1 7">Multi-pass membrane protein</topology>
    </subcellularLocation>
</comment>
<evidence type="ECO:0000313" key="10">
    <source>
        <dbReference type="Proteomes" id="UP000029278"/>
    </source>
</evidence>
<keyword evidence="3" id="KW-1003">Cell membrane</keyword>
<feature type="transmembrane region" description="Helical" evidence="7">
    <location>
        <begin position="259"/>
        <end position="284"/>
    </location>
</feature>
<evidence type="ECO:0000256" key="2">
    <source>
        <dbReference type="ARBA" id="ARBA00022448"/>
    </source>
</evidence>
<organism evidence="9 10">
    <name type="scientific">Paenibacillus macerans</name>
    <name type="common">Bacillus macerans</name>
    <dbReference type="NCBI Taxonomy" id="44252"/>
    <lineage>
        <taxon>Bacteria</taxon>
        <taxon>Bacillati</taxon>
        <taxon>Bacillota</taxon>
        <taxon>Bacilli</taxon>
        <taxon>Bacillales</taxon>
        <taxon>Paenibacillaceae</taxon>
        <taxon>Paenibacillus</taxon>
    </lineage>
</organism>
<evidence type="ECO:0000256" key="3">
    <source>
        <dbReference type="ARBA" id="ARBA00022475"/>
    </source>
</evidence>
<comment type="caution">
    <text evidence="9">The sequence shown here is derived from an EMBL/GenBank/DDBJ whole genome shotgun (WGS) entry which is preliminary data.</text>
</comment>
<keyword evidence="5 7" id="KW-1133">Transmembrane helix</keyword>
<keyword evidence="10" id="KW-1185">Reference proteome</keyword>
<dbReference type="PROSITE" id="PS50928">
    <property type="entry name" value="ABC_TM1"/>
    <property type="match status" value="1"/>
</dbReference>
<dbReference type="GO" id="GO:0005886">
    <property type="term" value="C:plasma membrane"/>
    <property type="evidence" value="ECO:0007669"/>
    <property type="project" value="UniProtKB-SubCell"/>
</dbReference>
<feature type="transmembrane region" description="Helical" evidence="7">
    <location>
        <begin position="165"/>
        <end position="183"/>
    </location>
</feature>
<keyword evidence="6 7" id="KW-0472">Membrane</keyword>
<evidence type="ECO:0000259" key="8">
    <source>
        <dbReference type="PROSITE" id="PS50928"/>
    </source>
</evidence>
<dbReference type="GO" id="GO:0055085">
    <property type="term" value="P:transmembrane transport"/>
    <property type="evidence" value="ECO:0007669"/>
    <property type="project" value="InterPro"/>
</dbReference>
<evidence type="ECO:0000256" key="4">
    <source>
        <dbReference type="ARBA" id="ARBA00022692"/>
    </source>
</evidence>
<dbReference type="HOGENOM" id="CLU_016047_0_0_9"/>
<dbReference type="CDD" id="cd06261">
    <property type="entry name" value="TM_PBP2"/>
    <property type="match status" value="1"/>
</dbReference>
<feature type="transmembrane region" description="Helical" evidence="7">
    <location>
        <begin position="104"/>
        <end position="125"/>
    </location>
</feature>
<evidence type="ECO:0000256" key="7">
    <source>
        <dbReference type="RuleBase" id="RU363032"/>
    </source>
</evidence>